<protein>
    <recommendedName>
        <fullName evidence="5">Outer membrane protein beta-barrel domain-containing protein</fullName>
    </recommendedName>
</protein>
<dbReference type="Pfam" id="PF13620">
    <property type="entry name" value="CarboxypepD_reg"/>
    <property type="match status" value="1"/>
</dbReference>
<dbReference type="Proteomes" id="UP000271925">
    <property type="component" value="Unassembled WGS sequence"/>
</dbReference>
<dbReference type="AlphaFoldDB" id="A0A3P1C0B6"/>
<keyword evidence="4" id="KW-0732">Signal</keyword>
<sequence length="814" mass="90869">MKSFFGIALLAVFHAPVFAQTLHKTITGVVKDSQNETIPGATVTLLKSTDSTLIAGEQTNGNGKFELKNLGDNSYILRVSSVGCVPYVSAKLTIDDQHPLISLPVIILSPSKTTLKEVVVVAKKPLLEQDIDKTIVNVDAMLGSAGSNTLEVLEKTPGVTVDINGEISLNGKGGVLVLIDGRPTYLSGQDLAAYLKSLPGGSLDKLELMTNPPARYDAAGTSIINIRLKKNRIQGFTGDVSVSYNQGVTARSNDVVNVNYNRRKVNLFGSFGYNKDANYSNDTYNRTFYTENQAINSSVFLDNRYRNNNHGLLTRLGMDYAVSPKTTYGFVINLQSRPRTDKLDYLSRNFNKGYALDSIGRGQTVGDYTWKSAGANFNYLHKFNPTGRELTADLNYINYRSDGSQTLLNRITLPDGALVRRTDFLYSIPSDISIYSAKADYVHPFKNKASLEAGFKSSLVNTDNKADYFTLNGSVQLPDFGKSNHFIYRENINAAYVNSRKQWKRLGAQLGLRLENTLADGHQLGNSEVKATSFTRKYTRFFPSAFVNYKLDSSGNNTLTISVARRINRPNYQLLNPFLFFRDTYSYTSGNPLLKPQFHVQYELKYQYKNQLGLALQYNRFTDVIFQTTQAVGNLFITSPNNVARGYILALATNLSLAPARWWRLNANITLAKLGLMGMAYSEKLNPSIVHSRLNVMNQFTFARKWNGELSGYFATKDLAGQTITNPRYRINAGIQKKVLNDKGTVRFTIEDAFHSWKPTDKTVSLNRADAFHTNVTDSRRIGVAFTYRFGKETFARKRRHSDNAADAEKGRVD</sequence>
<dbReference type="GO" id="GO:0009279">
    <property type="term" value="C:cell outer membrane"/>
    <property type="evidence" value="ECO:0007669"/>
    <property type="project" value="UniProtKB-SubCell"/>
</dbReference>
<organism evidence="6 7">
    <name type="scientific">Larkinella rosea</name>
    <dbReference type="NCBI Taxonomy" id="2025312"/>
    <lineage>
        <taxon>Bacteria</taxon>
        <taxon>Pseudomonadati</taxon>
        <taxon>Bacteroidota</taxon>
        <taxon>Cytophagia</taxon>
        <taxon>Cytophagales</taxon>
        <taxon>Spirosomataceae</taxon>
        <taxon>Larkinella</taxon>
    </lineage>
</organism>
<dbReference type="InterPro" id="IPR041700">
    <property type="entry name" value="OMP_b-brl_3"/>
</dbReference>
<name>A0A3P1C0B6_9BACT</name>
<evidence type="ECO:0000259" key="5">
    <source>
        <dbReference type="Pfam" id="PF14905"/>
    </source>
</evidence>
<comment type="subcellular location">
    <subcellularLocation>
        <location evidence="1">Cell outer membrane</location>
    </subcellularLocation>
</comment>
<dbReference type="OrthoDB" id="905812at2"/>
<feature type="domain" description="Outer membrane protein beta-barrel" evidence="5">
    <location>
        <begin position="381"/>
        <end position="788"/>
    </location>
</feature>
<gene>
    <name evidence="6" type="ORF">EHT25_02650</name>
</gene>
<reference evidence="6 7" key="1">
    <citation type="submission" date="2018-11" db="EMBL/GenBank/DDBJ databases">
        <authorList>
            <person name="Zhou Z."/>
            <person name="Wang G."/>
        </authorList>
    </citation>
    <scope>NUCLEOTIDE SEQUENCE [LARGE SCALE GENOMIC DNA]</scope>
    <source>
        <strain evidence="6 7">KCTC52004</strain>
    </source>
</reference>
<dbReference type="SUPFAM" id="SSF49464">
    <property type="entry name" value="Carboxypeptidase regulatory domain-like"/>
    <property type="match status" value="1"/>
</dbReference>
<evidence type="ECO:0000313" key="6">
    <source>
        <dbReference type="EMBL" id="RRB06712.1"/>
    </source>
</evidence>
<proteinExistence type="predicted"/>
<accession>A0A3P1C0B6</accession>
<dbReference type="Pfam" id="PF14905">
    <property type="entry name" value="OMP_b-brl_3"/>
    <property type="match status" value="1"/>
</dbReference>
<evidence type="ECO:0000313" key="7">
    <source>
        <dbReference type="Proteomes" id="UP000271925"/>
    </source>
</evidence>
<dbReference type="Gene3D" id="2.40.170.20">
    <property type="entry name" value="TonB-dependent receptor, beta-barrel domain"/>
    <property type="match status" value="1"/>
</dbReference>
<comment type="caution">
    <text evidence="6">The sequence shown here is derived from an EMBL/GenBank/DDBJ whole genome shotgun (WGS) entry which is preliminary data.</text>
</comment>
<dbReference type="EMBL" id="RQJO01000007">
    <property type="protein sequence ID" value="RRB06712.1"/>
    <property type="molecule type" value="Genomic_DNA"/>
</dbReference>
<evidence type="ECO:0000256" key="3">
    <source>
        <dbReference type="ARBA" id="ARBA00023237"/>
    </source>
</evidence>
<feature type="chain" id="PRO_5018021358" description="Outer membrane protein beta-barrel domain-containing protein" evidence="4">
    <location>
        <begin position="20"/>
        <end position="814"/>
    </location>
</feature>
<keyword evidence="2" id="KW-0472">Membrane</keyword>
<keyword evidence="3" id="KW-0998">Cell outer membrane</keyword>
<dbReference type="InterPro" id="IPR008969">
    <property type="entry name" value="CarboxyPept-like_regulatory"/>
</dbReference>
<evidence type="ECO:0000256" key="1">
    <source>
        <dbReference type="ARBA" id="ARBA00004442"/>
    </source>
</evidence>
<dbReference type="Gene3D" id="2.60.40.1120">
    <property type="entry name" value="Carboxypeptidase-like, regulatory domain"/>
    <property type="match status" value="1"/>
</dbReference>
<evidence type="ECO:0000256" key="4">
    <source>
        <dbReference type="SAM" id="SignalP"/>
    </source>
</evidence>
<dbReference type="InterPro" id="IPR036942">
    <property type="entry name" value="Beta-barrel_TonB_sf"/>
</dbReference>
<dbReference type="RefSeq" id="WP_124870246.1">
    <property type="nucleotide sequence ID" value="NZ_RQJO01000007.1"/>
</dbReference>
<keyword evidence="7" id="KW-1185">Reference proteome</keyword>
<evidence type="ECO:0000256" key="2">
    <source>
        <dbReference type="ARBA" id="ARBA00023136"/>
    </source>
</evidence>
<feature type="signal peptide" evidence="4">
    <location>
        <begin position="1"/>
        <end position="19"/>
    </location>
</feature>
<dbReference type="SUPFAM" id="SSF56935">
    <property type="entry name" value="Porins"/>
    <property type="match status" value="1"/>
</dbReference>